<dbReference type="InterPro" id="IPR016181">
    <property type="entry name" value="Acyl_CoA_acyltransferase"/>
</dbReference>
<name>A0A9Q3SVF4_9LACO</name>
<gene>
    <name evidence="2" type="ORF">KIJ12_00505</name>
</gene>
<protein>
    <submittedName>
        <fullName evidence="2">GNAT family N-acetyltransferase</fullName>
    </submittedName>
</protein>
<dbReference type="Gene3D" id="3.40.630.30">
    <property type="match status" value="1"/>
</dbReference>
<evidence type="ECO:0000313" key="2">
    <source>
        <dbReference type="EMBL" id="MBZ5961660.1"/>
    </source>
</evidence>
<proteinExistence type="predicted"/>
<dbReference type="AlphaFoldDB" id="A0A9Q3SVF4"/>
<dbReference type="GO" id="GO:0016747">
    <property type="term" value="F:acyltransferase activity, transferring groups other than amino-acyl groups"/>
    <property type="evidence" value="ECO:0007669"/>
    <property type="project" value="InterPro"/>
</dbReference>
<organism evidence="2 3">
    <name type="scientific">Leuconostoc gasicomitatum</name>
    <dbReference type="NCBI Taxonomy" id="115778"/>
    <lineage>
        <taxon>Bacteria</taxon>
        <taxon>Bacillati</taxon>
        <taxon>Bacillota</taxon>
        <taxon>Bacilli</taxon>
        <taxon>Lactobacillales</taxon>
        <taxon>Lactobacillaceae</taxon>
        <taxon>Leuconostoc</taxon>
        <taxon>Leuconostoc gelidum group</taxon>
    </lineage>
</organism>
<dbReference type="RefSeq" id="WP_224143920.1">
    <property type="nucleotide sequence ID" value="NZ_CBCPIF010000001.1"/>
</dbReference>
<dbReference type="InterPro" id="IPR051531">
    <property type="entry name" value="N-acetyltransferase"/>
</dbReference>
<accession>A0A9Q3SVF4</accession>
<dbReference type="InterPro" id="IPR000182">
    <property type="entry name" value="GNAT_dom"/>
</dbReference>
<dbReference type="PANTHER" id="PTHR43792">
    <property type="entry name" value="GNAT FAMILY, PUTATIVE (AFU_ORTHOLOGUE AFUA_3G00765)-RELATED-RELATED"/>
    <property type="match status" value="1"/>
</dbReference>
<evidence type="ECO:0000313" key="3">
    <source>
        <dbReference type="Proteomes" id="UP000752647"/>
    </source>
</evidence>
<feature type="domain" description="N-acetyltransferase" evidence="1">
    <location>
        <begin position="15"/>
        <end position="175"/>
    </location>
</feature>
<dbReference type="EMBL" id="JAHBFI010000001">
    <property type="protein sequence ID" value="MBZ5961660.1"/>
    <property type="molecule type" value="Genomic_DNA"/>
</dbReference>
<evidence type="ECO:0000259" key="1">
    <source>
        <dbReference type="PROSITE" id="PS51186"/>
    </source>
</evidence>
<reference evidence="2" key="1">
    <citation type="submission" date="2021-05" db="EMBL/GenBank/DDBJ databases">
        <title>Pangenome of Leuconostoc gelidum warrants species status for Leuconostoc gelidum subsp. gasicomitatum.</title>
        <authorList>
            <person name="Johansson P."/>
            <person name="Sade E."/>
            <person name="Hultman J."/>
            <person name="Auvinen P."/>
            <person name="Bjorkroth J."/>
        </authorList>
    </citation>
    <scope>NUCLEOTIDE SEQUENCE</scope>
    <source>
        <strain evidence="2">A.21.4</strain>
    </source>
</reference>
<dbReference type="PROSITE" id="PS51186">
    <property type="entry name" value="GNAT"/>
    <property type="match status" value="1"/>
</dbReference>
<dbReference type="Proteomes" id="UP000752647">
    <property type="component" value="Unassembled WGS sequence"/>
</dbReference>
<dbReference type="SUPFAM" id="SSF55729">
    <property type="entry name" value="Acyl-CoA N-acyltransferases (Nat)"/>
    <property type="match status" value="1"/>
</dbReference>
<dbReference type="Pfam" id="PF13302">
    <property type="entry name" value="Acetyltransf_3"/>
    <property type="match status" value="1"/>
</dbReference>
<sequence>MKTIDDYNEILTDRLLLRRVLLTDASQMYQWLSDENTVQWLSGTLNTSIKNVENQAIKSYFWQDVVNTKKYGIALKETNELIGSIDFRQNILKNNAEIGYVLTPLQRGKGFMHEAVSNLLKIGFTELNLVDIWISHDIENISSRHIPERLGFEQAKISDTSDHIVWHMSSEQYREKSQMNF</sequence>
<comment type="caution">
    <text evidence="2">The sequence shown here is derived from an EMBL/GenBank/DDBJ whole genome shotgun (WGS) entry which is preliminary data.</text>
</comment>